<feature type="region of interest" description="Disordered" evidence="1">
    <location>
        <begin position="240"/>
        <end position="309"/>
    </location>
</feature>
<evidence type="ECO:0000256" key="2">
    <source>
        <dbReference type="SAM" id="Phobius"/>
    </source>
</evidence>
<dbReference type="EMBL" id="KE145369">
    <property type="protein sequence ID" value="EPE27663.1"/>
    <property type="molecule type" value="Genomic_DNA"/>
</dbReference>
<dbReference type="RefSeq" id="XP_008085022.1">
    <property type="nucleotide sequence ID" value="XM_008086831.1"/>
</dbReference>
<feature type="compositionally biased region" description="Low complexity" evidence="1">
    <location>
        <begin position="296"/>
        <end position="309"/>
    </location>
</feature>
<protein>
    <submittedName>
        <fullName evidence="3">Uncharacterized protein</fullName>
    </submittedName>
</protein>
<accession>S3DMB9</accession>
<gene>
    <name evidence="3" type="ORF">GLAREA_04454</name>
</gene>
<dbReference type="HOGENOM" id="CLU_528976_0_0_1"/>
<keyword evidence="2" id="KW-1133">Transmembrane helix</keyword>
<keyword evidence="2" id="KW-0472">Membrane</keyword>
<feature type="compositionally biased region" description="Low complexity" evidence="1">
    <location>
        <begin position="270"/>
        <end position="289"/>
    </location>
</feature>
<feature type="compositionally biased region" description="Polar residues" evidence="1">
    <location>
        <begin position="240"/>
        <end position="264"/>
    </location>
</feature>
<evidence type="ECO:0000256" key="1">
    <source>
        <dbReference type="SAM" id="MobiDB-lite"/>
    </source>
</evidence>
<feature type="region of interest" description="Disordered" evidence="1">
    <location>
        <begin position="194"/>
        <end position="215"/>
    </location>
</feature>
<evidence type="ECO:0000313" key="4">
    <source>
        <dbReference type="Proteomes" id="UP000016922"/>
    </source>
</evidence>
<organism evidence="3 4">
    <name type="scientific">Glarea lozoyensis (strain ATCC 20868 / MF5171)</name>
    <dbReference type="NCBI Taxonomy" id="1116229"/>
    <lineage>
        <taxon>Eukaryota</taxon>
        <taxon>Fungi</taxon>
        <taxon>Dikarya</taxon>
        <taxon>Ascomycota</taxon>
        <taxon>Pezizomycotina</taxon>
        <taxon>Leotiomycetes</taxon>
        <taxon>Helotiales</taxon>
        <taxon>Helotiaceae</taxon>
        <taxon>Glarea</taxon>
    </lineage>
</organism>
<feature type="compositionally biased region" description="Low complexity" evidence="1">
    <location>
        <begin position="421"/>
        <end position="431"/>
    </location>
</feature>
<dbReference type="KEGG" id="glz:GLAREA_04454"/>
<dbReference type="AlphaFoldDB" id="S3DMB9"/>
<name>S3DMB9_GLAL2</name>
<dbReference type="GeneID" id="19463509"/>
<keyword evidence="2" id="KW-0812">Transmembrane</keyword>
<evidence type="ECO:0000313" key="3">
    <source>
        <dbReference type="EMBL" id="EPE27663.1"/>
    </source>
</evidence>
<sequence>MPFSRRPSASIATISMLIAISVLVVISIGEGFKFMDGGKDVSTMNKRWVRLGWRSDDGVEAREAKSPSPIGAVMGVVKDIAGPVAASPKVNDVEAAMAEVQSMVGPVPTADVDQLVQAGSAAVGSLLAATTGVSNIGVLADSLATSMAASSQGGKASGGESSGVVETKGAETTALPANPVYQGENMPISKPNVSAMASGGGNGTMTNSTRPQNTTSMVYPSKNMTILSSNMTMPATKPANISTALPSNTSTTLAPSSHNQTTATIPPMSLPSLNVSSPALNSSSALPQTRMPPTPQNTTNPSNSTIPRPQTLNATCPAPAKCPIPVTETCTETETWHSTVYSDTVTLFSFMDVLTVTCTVTVSGCDAKSSAVSSMGLSNLTGYGQLENGNANALPKYSVASSSSAQLKPGSTPGSSLPSITGKTASSTTSLSAPPELFGDIIVCGDGRMVSAKADCGDGGGEDVRLEIPRGKIGVVGAAVGVGGERKGQGGKEGGGKAKGLDGKGFFEVVKRREG</sequence>
<feature type="transmembrane region" description="Helical" evidence="2">
    <location>
        <begin position="9"/>
        <end position="29"/>
    </location>
</feature>
<dbReference type="Proteomes" id="UP000016922">
    <property type="component" value="Unassembled WGS sequence"/>
</dbReference>
<keyword evidence="4" id="KW-1185">Reference proteome</keyword>
<proteinExistence type="predicted"/>
<reference evidence="3 4" key="1">
    <citation type="journal article" date="2013" name="BMC Genomics">
        <title>Genomics-driven discovery of the pneumocandin biosynthetic gene cluster in the fungus Glarea lozoyensis.</title>
        <authorList>
            <person name="Chen L."/>
            <person name="Yue Q."/>
            <person name="Zhang X."/>
            <person name="Xiang M."/>
            <person name="Wang C."/>
            <person name="Li S."/>
            <person name="Che Y."/>
            <person name="Ortiz-Lopez F.J."/>
            <person name="Bills G.F."/>
            <person name="Liu X."/>
            <person name="An Z."/>
        </authorList>
    </citation>
    <scope>NUCLEOTIDE SEQUENCE [LARGE SCALE GENOMIC DNA]</scope>
    <source>
        <strain evidence="4">ATCC 20868 / MF5171</strain>
    </source>
</reference>
<feature type="region of interest" description="Disordered" evidence="1">
    <location>
        <begin position="403"/>
        <end position="431"/>
    </location>
</feature>
<dbReference type="OrthoDB" id="3565485at2759"/>